<feature type="domain" description="DDE Tnp4" evidence="8">
    <location>
        <begin position="135"/>
        <end position="301"/>
    </location>
</feature>
<evidence type="ECO:0000313" key="10">
    <source>
        <dbReference type="Proteomes" id="UP000075881"/>
    </source>
</evidence>
<dbReference type="VEuPathDB" id="VectorBase:ACHR006259"/>
<comment type="similarity">
    <text evidence="3">Belongs to the HARBI1 family.</text>
</comment>
<keyword evidence="10" id="KW-1185">Reference proteome</keyword>
<evidence type="ECO:0000313" key="9">
    <source>
        <dbReference type="EnsemblMetazoa" id="ACHR006259-PA"/>
    </source>
</evidence>
<dbReference type="GO" id="GO:0016787">
    <property type="term" value="F:hydrolase activity"/>
    <property type="evidence" value="ECO:0007669"/>
    <property type="project" value="UniProtKB-KW"/>
</dbReference>
<evidence type="ECO:0000256" key="3">
    <source>
        <dbReference type="ARBA" id="ARBA00006958"/>
    </source>
</evidence>
<dbReference type="InterPro" id="IPR045249">
    <property type="entry name" value="HARBI1-like"/>
</dbReference>
<proteinExistence type="inferred from homology"/>
<evidence type="ECO:0000256" key="2">
    <source>
        <dbReference type="ARBA" id="ARBA00004123"/>
    </source>
</evidence>
<dbReference type="InterPro" id="IPR027806">
    <property type="entry name" value="HARBI1_dom"/>
</dbReference>
<dbReference type="GO" id="GO:0046872">
    <property type="term" value="F:metal ion binding"/>
    <property type="evidence" value="ECO:0007669"/>
    <property type="project" value="UniProtKB-KW"/>
</dbReference>
<keyword evidence="4" id="KW-0540">Nuclease</keyword>
<reference evidence="9" key="2">
    <citation type="submission" date="2020-05" db="UniProtKB">
        <authorList>
            <consortium name="EnsemblMetazoa"/>
        </authorList>
    </citation>
    <scope>IDENTIFICATION</scope>
    <source>
        <strain evidence="9">ACHKN1017</strain>
    </source>
</reference>
<dbReference type="Proteomes" id="UP000075881">
    <property type="component" value="Unassembled WGS sequence"/>
</dbReference>
<name>A0A182K674_9DIPT</name>
<comment type="cofactor">
    <cofactor evidence="1">
        <name>a divalent metal cation</name>
        <dbReference type="ChEBI" id="CHEBI:60240"/>
    </cofactor>
</comment>
<dbReference type="EnsemblMetazoa" id="ACHR006259-RA">
    <property type="protein sequence ID" value="ACHR006259-PA"/>
    <property type="gene ID" value="ACHR006259"/>
</dbReference>
<evidence type="ECO:0000256" key="1">
    <source>
        <dbReference type="ARBA" id="ARBA00001968"/>
    </source>
</evidence>
<accession>A0A182K674</accession>
<evidence type="ECO:0000256" key="7">
    <source>
        <dbReference type="ARBA" id="ARBA00023242"/>
    </source>
</evidence>
<keyword evidence="7" id="KW-0539">Nucleus</keyword>
<protein>
    <submittedName>
        <fullName evidence="9">DDE Tnp4 domain-containing protein</fullName>
    </submittedName>
</protein>
<dbReference type="AlphaFoldDB" id="A0A182K674"/>
<evidence type="ECO:0000256" key="4">
    <source>
        <dbReference type="ARBA" id="ARBA00022722"/>
    </source>
</evidence>
<dbReference type="STRING" id="43041.A0A182K674"/>
<evidence type="ECO:0000256" key="6">
    <source>
        <dbReference type="ARBA" id="ARBA00022801"/>
    </source>
</evidence>
<dbReference type="GO" id="GO:0005634">
    <property type="term" value="C:nucleus"/>
    <property type="evidence" value="ECO:0007669"/>
    <property type="project" value="UniProtKB-SubCell"/>
</dbReference>
<keyword evidence="5" id="KW-0479">Metal-binding</keyword>
<organism evidence="9 10">
    <name type="scientific">Anopheles christyi</name>
    <dbReference type="NCBI Taxonomy" id="43041"/>
    <lineage>
        <taxon>Eukaryota</taxon>
        <taxon>Metazoa</taxon>
        <taxon>Ecdysozoa</taxon>
        <taxon>Arthropoda</taxon>
        <taxon>Hexapoda</taxon>
        <taxon>Insecta</taxon>
        <taxon>Pterygota</taxon>
        <taxon>Neoptera</taxon>
        <taxon>Endopterygota</taxon>
        <taxon>Diptera</taxon>
        <taxon>Nematocera</taxon>
        <taxon>Culicoidea</taxon>
        <taxon>Culicidae</taxon>
        <taxon>Anophelinae</taxon>
        <taxon>Anopheles</taxon>
    </lineage>
</organism>
<reference evidence="10" key="1">
    <citation type="submission" date="2013-03" db="EMBL/GenBank/DDBJ databases">
        <title>The Genome Sequence of Anopheles christyi ACHKN1017.</title>
        <authorList>
            <consortium name="The Broad Institute Genomics Platform"/>
            <person name="Neafsey D.E."/>
            <person name="Besansky N."/>
            <person name="Walker B."/>
            <person name="Young S.K."/>
            <person name="Zeng Q."/>
            <person name="Gargeya S."/>
            <person name="Fitzgerald M."/>
            <person name="Haas B."/>
            <person name="Abouelleil A."/>
            <person name="Allen A.W."/>
            <person name="Alvarado L."/>
            <person name="Arachchi H.M."/>
            <person name="Berlin A.M."/>
            <person name="Chapman S.B."/>
            <person name="Gainer-Dewar J."/>
            <person name="Goldberg J."/>
            <person name="Griggs A."/>
            <person name="Gujja S."/>
            <person name="Hansen M."/>
            <person name="Howarth C."/>
            <person name="Imamovic A."/>
            <person name="Ireland A."/>
            <person name="Larimer J."/>
            <person name="McCowan C."/>
            <person name="Murphy C."/>
            <person name="Pearson M."/>
            <person name="Poon T.W."/>
            <person name="Priest M."/>
            <person name="Roberts A."/>
            <person name="Saif S."/>
            <person name="Shea T."/>
            <person name="Sisk P."/>
            <person name="Sykes S."/>
            <person name="Wortman J."/>
            <person name="Nusbaum C."/>
            <person name="Birren B."/>
        </authorList>
    </citation>
    <scope>NUCLEOTIDE SEQUENCE [LARGE SCALE GENOMIC DNA]</scope>
    <source>
        <strain evidence="10">ACHKN1017</strain>
    </source>
</reference>
<keyword evidence="6" id="KW-0378">Hydrolase</keyword>
<comment type="subcellular location">
    <subcellularLocation>
        <location evidence="2">Nucleus</location>
    </subcellularLocation>
</comment>
<evidence type="ECO:0000259" key="8">
    <source>
        <dbReference type="Pfam" id="PF13359"/>
    </source>
</evidence>
<dbReference type="PANTHER" id="PTHR22930">
    <property type="match status" value="1"/>
</dbReference>
<dbReference type="PANTHER" id="PTHR22930:SF269">
    <property type="entry name" value="NUCLEASE HARBI1-LIKE PROTEIN"/>
    <property type="match status" value="1"/>
</dbReference>
<dbReference type="Pfam" id="PF13359">
    <property type="entry name" value="DDE_Tnp_4"/>
    <property type="match status" value="1"/>
</dbReference>
<dbReference type="GO" id="GO:0004518">
    <property type="term" value="F:nuclease activity"/>
    <property type="evidence" value="ECO:0007669"/>
    <property type="project" value="UniProtKB-KW"/>
</dbReference>
<evidence type="ECO:0000256" key="5">
    <source>
        <dbReference type="ARBA" id="ARBA00022723"/>
    </source>
</evidence>
<sequence>MDDCSVMEAPAAVEEMSDETVRELLGMSGEDFNYLLKKISAKITRKNTFMRKAFTAKERFIVTLRFLATGESFVALGGLYGLSATSIRNIVPVVCGCLIKALRHYVMFPSSEAGWLQVSEEFEKRWQFPHAIGVIDARHVKIRKPSDTGYDYRNYKSFYSIVLLAIVEANANFMYVCVGGKGSLPDGGMFRNASFRSKFERSELNVPQPALLDERHGDKIPYMLLGDTSFAFTEYCIRPFDGYIKPNSPEAKFNYRLSKARTPAKLAFDSLCSRFKIFGTTINLLPDKAGEVVMAAVYLFNFINRRNTFEKTLASAKDVPDSSFILPRMQIKPMKLTSQLGNIRLRMANYMM</sequence>